<protein>
    <submittedName>
        <fullName evidence="1">Uncharacterized protein</fullName>
    </submittedName>
</protein>
<comment type="caution">
    <text evidence="1">The sequence shown here is derived from an EMBL/GenBank/DDBJ whole genome shotgun (WGS) entry which is preliminary data.</text>
</comment>
<accession>A0A1F7F014</accession>
<dbReference type="EMBL" id="MFYX01000156">
    <property type="protein sequence ID" value="OGJ99983.1"/>
    <property type="molecule type" value="Genomic_DNA"/>
</dbReference>
<organism evidence="1 2">
    <name type="scientific">Candidatus Raymondbacteria bacterium RIFOXYD12_FULL_49_13</name>
    <dbReference type="NCBI Taxonomy" id="1817890"/>
    <lineage>
        <taxon>Bacteria</taxon>
        <taxon>Raymondiibacteriota</taxon>
    </lineage>
</organism>
<reference evidence="1 2" key="1">
    <citation type="journal article" date="2016" name="Nat. Commun.">
        <title>Thousands of microbial genomes shed light on interconnected biogeochemical processes in an aquifer system.</title>
        <authorList>
            <person name="Anantharaman K."/>
            <person name="Brown C.T."/>
            <person name="Hug L.A."/>
            <person name="Sharon I."/>
            <person name="Castelle C.J."/>
            <person name="Probst A.J."/>
            <person name="Thomas B.C."/>
            <person name="Singh A."/>
            <person name="Wilkins M.J."/>
            <person name="Karaoz U."/>
            <person name="Brodie E.L."/>
            <person name="Williams K.H."/>
            <person name="Hubbard S.S."/>
            <person name="Banfield J.F."/>
        </authorList>
    </citation>
    <scope>NUCLEOTIDE SEQUENCE [LARGE SCALE GENOMIC DNA]</scope>
</reference>
<gene>
    <name evidence="1" type="ORF">A2519_13495</name>
</gene>
<evidence type="ECO:0000313" key="2">
    <source>
        <dbReference type="Proteomes" id="UP000179243"/>
    </source>
</evidence>
<sequence length="79" mass="9322">MKSRKKMAEEISKILHEYNNIFNTLNGYAELADEALKNKNREEYAFFQEKLLSTVQRKVKTAKQLSDRLRSIQTKIAEE</sequence>
<proteinExistence type="predicted"/>
<dbReference type="Proteomes" id="UP000179243">
    <property type="component" value="Unassembled WGS sequence"/>
</dbReference>
<name>A0A1F7F014_UNCRA</name>
<evidence type="ECO:0000313" key="1">
    <source>
        <dbReference type="EMBL" id="OGJ99983.1"/>
    </source>
</evidence>
<dbReference type="AlphaFoldDB" id="A0A1F7F014"/>
<dbReference type="Gene3D" id="1.10.287.130">
    <property type="match status" value="1"/>
</dbReference>